<dbReference type="OMA" id="SDVWDKR"/>
<gene>
    <name evidence="2" type="primary">KNAG0F03370</name>
    <name evidence="2" type="ordered locus">KNAG_0F03370</name>
</gene>
<evidence type="ECO:0000256" key="1">
    <source>
        <dbReference type="RuleBase" id="RU363082"/>
    </source>
</evidence>
<dbReference type="KEGG" id="kng:KNAG_0F03370"/>
<dbReference type="InterPro" id="IPR008554">
    <property type="entry name" value="Glutaredoxin-like"/>
</dbReference>
<comment type="similarity">
    <text evidence="1">Belongs to the glutaredoxin family.</text>
</comment>
<protein>
    <recommendedName>
        <fullName evidence="1">Glutaredoxin-like protein</fullName>
    </recommendedName>
</protein>
<evidence type="ECO:0000313" key="2">
    <source>
        <dbReference type="EMBL" id="CCK70999.1"/>
    </source>
</evidence>
<dbReference type="PANTHER" id="PTHR33558:SF1">
    <property type="entry name" value="GLUTAREDOXIN-LIKE PROTEIN C5ORF63 HOMOLOG"/>
    <property type="match status" value="1"/>
</dbReference>
<name>J7S7J8_HUIN7</name>
<dbReference type="OrthoDB" id="429967at2759"/>
<dbReference type="HOGENOM" id="CLU_125054_0_0_1"/>
<proteinExistence type="inferred from homology"/>
<dbReference type="InterPro" id="IPR052565">
    <property type="entry name" value="Glutaredoxin-like_YDR286C"/>
</dbReference>
<dbReference type="AlphaFoldDB" id="J7S7J8"/>
<reference evidence="2 3" key="1">
    <citation type="journal article" date="2011" name="Proc. Natl. Acad. Sci. U.S.A.">
        <title>Evolutionary erosion of yeast sex chromosomes by mating-type switching accidents.</title>
        <authorList>
            <person name="Gordon J.L."/>
            <person name="Armisen D."/>
            <person name="Proux-Wera E."/>
            <person name="Oheigeartaigh S.S."/>
            <person name="Byrne K.P."/>
            <person name="Wolfe K.H."/>
        </authorList>
    </citation>
    <scope>NUCLEOTIDE SEQUENCE [LARGE SCALE GENOMIC DNA]</scope>
    <source>
        <strain evidence="3">ATCC MYA-139 / BCRC 22969 / CBS 8797 / CCRC 22969 / KCTC 17520 / NBRC 10181 / NCYC 3082</strain>
    </source>
</reference>
<dbReference type="STRING" id="1071383.J7S7J8"/>
<dbReference type="RefSeq" id="XP_022465245.1">
    <property type="nucleotide sequence ID" value="XM_022608783.1"/>
</dbReference>
<dbReference type="GeneID" id="34526714"/>
<dbReference type="Pfam" id="PF05768">
    <property type="entry name" value="Glrx-like"/>
    <property type="match status" value="1"/>
</dbReference>
<accession>J7S7J8</accession>
<dbReference type="Gene3D" id="3.40.30.10">
    <property type="entry name" value="Glutaredoxin"/>
    <property type="match status" value="1"/>
</dbReference>
<keyword evidence="1" id="KW-0813">Transport</keyword>
<reference evidence="3" key="2">
    <citation type="submission" date="2012-08" db="EMBL/GenBank/DDBJ databases">
        <title>Genome sequence of Kazachstania naganishii.</title>
        <authorList>
            <person name="Gordon J.L."/>
            <person name="Armisen D."/>
            <person name="Proux-Wera E."/>
            <person name="OhEigeartaigh S.S."/>
            <person name="Byrne K.P."/>
            <person name="Wolfe K.H."/>
        </authorList>
    </citation>
    <scope>NUCLEOTIDE SEQUENCE [LARGE SCALE GENOMIC DNA]</scope>
    <source>
        <strain evidence="3">ATCC MYA-139 / BCRC 22969 / CBS 8797 / CCRC 22969 / KCTC 17520 / NBRC 10181 / NCYC 3082</strain>
    </source>
</reference>
<organism evidence="2 3">
    <name type="scientific">Huiozyma naganishii (strain ATCC MYA-139 / BCRC 22969 / CBS 8797 / KCTC 17520 / NBRC 10181 / NCYC 3082 / Yp74L-3)</name>
    <name type="common">Yeast</name>
    <name type="synonym">Kazachstania naganishii</name>
    <dbReference type="NCBI Taxonomy" id="1071383"/>
    <lineage>
        <taxon>Eukaryota</taxon>
        <taxon>Fungi</taxon>
        <taxon>Dikarya</taxon>
        <taxon>Ascomycota</taxon>
        <taxon>Saccharomycotina</taxon>
        <taxon>Saccharomycetes</taxon>
        <taxon>Saccharomycetales</taxon>
        <taxon>Saccharomycetaceae</taxon>
        <taxon>Huiozyma</taxon>
    </lineage>
</organism>
<dbReference type="PANTHER" id="PTHR33558">
    <property type="entry name" value="GLUTAREDOXIN-LIKE PROTEIN C5ORF63 HOMOLOG"/>
    <property type="match status" value="1"/>
</dbReference>
<keyword evidence="3" id="KW-1185">Reference proteome</keyword>
<sequence length="112" mass="13067">MEVCITLFPTSADGLPFTLTFGSRSFLKPDCHLCENAMEVIDDVLQSKELVNEKIPMSVVNINKDQRWWKEYCFDIPVLHIEDTSTAPRKLTKIMHFFKEEELLEALQQFKD</sequence>
<dbReference type="InterPro" id="IPR036249">
    <property type="entry name" value="Thioredoxin-like_sf"/>
</dbReference>
<dbReference type="EMBL" id="HE978319">
    <property type="protein sequence ID" value="CCK70999.1"/>
    <property type="molecule type" value="Genomic_DNA"/>
</dbReference>
<dbReference type="Proteomes" id="UP000006310">
    <property type="component" value="Chromosome 6"/>
</dbReference>
<keyword evidence="1" id="KW-0249">Electron transport</keyword>
<dbReference type="SUPFAM" id="SSF52833">
    <property type="entry name" value="Thioredoxin-like"/>
    <property type="match status" value="1"/>
</dbReference>
<evidence type="ECO:0000313" key="3">
    <source>
        <dbReference type="Proteomes" id="UP000006310"/>
    </source>
</evidence>